<comment type="cofactor">
    <cofactor evidence="6">
        <name>Zn(2+)</name>
        <dbReference type="ChEBI" id="CHEBI:29105"/>
    </cofactor>
    <text evidence="6">Binds 1 zinc ion per subunit.</text>
</comment>
<feature type="non-terminal residue" evidence="9">
    <location>
        <position position="1"/>
    </location>
</feature>
<evidence type="ECO:0000256" key="7">
    <source>
        <dbReference type="SAM" id="MobiDB-lite"/>
    </source>
</evidence>
<dbReference type="GO" id="GO:0051603">
    <property type="term" value="P:proteolysis involved in protein catabolic process"/>
    <property type="evidence" value="ECO:0007669"/>
    <property type="project" value="TreeGrafter"/>
</dbReference>
<evidence type="ECO:0000313" key="10">
    <source>
        <dbReference type="Proteomes" id="UP000324897"/>
    </source>
</evidence>
<dbReference type="AlphaFoldDB" id="A0A5J9UYP6"/>
<comment type="similarity">
    <text evidence="6">Belongs to the peptidase M48 family.</text>
</comment>
<feature type="region of interest" description="Disordered" evidence="7">
    <location>
        <begin position="44"/>
        <end position="85"/>
    </location>
</feature>
<keyword evidence="10" id="KW-1185">Reference proteome</keyword>
<organism evidence="9 10">
    <name type="scientific">Eragrostis curvula</name>
    <name type="common">weeping love grass</name>
    <dbReference type="NCBI Taxonomy" id="38414"/>
    <lineage>
        <taxon>Eukaryota</taxon>
        <taxon>Viridiplantae</taxon>
        <taxon>Streptophyta</taxon>
        <taxon>Embryophyta</taxon>
        <taxon>Tracheophyta</taxon>
        <taxon>Spermatophyta</taxon>
        <taxon>Magnoliopsida</taxon>
        <taxon>Liliopsida</taxon>
        <taxon>Poales</taxon>
        <taxon>Poaceae</taxon>
        <taxon>PACMAD clade</taxon>
        <taxon>Chloridoideae</taxon>
        <taxon>Eragrostideae</taxon>
        <taxon>Eragrostidinae</taxon>
        <taxon>Eragrostis</taxon>
    </lineage>
</organism>
<evidence type="ECO:0000256" key="5">
    <source>
        <dbReference type="ARBA" id="ARBA00023049"/>
    </source>
</evidence>
<gene>
    <name evidence="9" type="ORF">EJB05_19938</name>
</gene>
<protein>
    <recommendedName>
        <fullName evidence="8">Peptidase M48 domain-containing protein</fullName>
    </recommendedName>
</protein>
<dbReference type="EMBL" id="RWGY01000011">
    <property type="protein sequence ID" value="TVU28421.1"/>
    <property type="molecule type" value="Genomic_DNA"/>
</dbReference>
<dbReference type="InterPro" id="IPR051156">
    <property type="entry name" value="Mito/Outer_Membr_Metalloprot"/>
</dbReference>
<dbReference type="OrthoDB" id="608258at2759"/>
<keyword evidence="5 6" id="KW-0482">Metalloprotease</keyword>
<feature type="domain" description="Peptidase M48" evidence="8">
    <location>
        <begin position="224"/>
        <end position="394"/>
    </location>
</feature>
<keyword evidence="2" id="KW-0479">Metal-binding</keyword>
<comment type="caution">
    <text evidence="9">The sequence shown here is derived from an EMBL/GenBank/DDBJ whole genome shotgun (WGS) entry which is preliminary data.</text>
</comment>
<evidence type="ECO:0000259" key="8">
    <source>
        <dbReference type="Pfam" id="PF01435"/>
    </source>
</evidence>
<sequence length="423" mass="47066">MNCLKNSCSVLSRLIRRKAAVCAPPPPPAQAARPRCYNTLRVLRPPPPPPRAKAPARWYHQNTTPRRQDQVVTRPTRNGGGSYRQWSEDDWDRKLTAAVLLSGGTVIAIYFGNLEKAPFTNRSRFIILTTKYERKLGESMFTELKEKLESKILPPDDPQSVRVRRISSEIVQAVHRSLAGTNDDGEGAACGYGDISADLTIKNRDAEAHRGGDEAMANDELRNRVMTARATSLLDGWEVIVVKDNMINAMCGPGGKIVVYTGLLDEFKEDAEVATVLGHEVGHAIARHSAEKATTHLWLLIVKIAIYMSTDMSRRDMRDLSNMFDLFLSLPFSRRMEMEADHIGLMLLAAAGYDPRVAPGVYEKLGKVSGDSVLRNYLSTHPSSKKRSQNLSQEQIMNKALELYKEFSTGQGNEERSPVDSGI</sequence>
<evidence type="ECO:0000256" key="6">
    <source>
        <dbReference type="RuleBase" id="RU003983"/>
    </source>
</evidence>
<evidence type="ECO:0000313" key="9">
    <source>
        <dbReference type="EMBL" id="TVU28421.1"/>
    </source>
</evidence>
<dbReference type="GO" id="GO:0016020">
    <property type="term" value="C:membrane"/>
    <property type="evidence" value="ECO:0007669"/>
    <property type="project" value="TreeGrafter"/>
</dbReference>
<accession>A0A5J9UYP6</accession>
<dbReference type="GO" id="GO:0046872">
    <property type="term" value="F:metal ion binding"/>
    <property type="evidence" value="ECO:0007669"/>
    <property type="project" value="UniProtKB-KW"/>
</dbReference>
<dbReference type="Gramene" id="TVU28421">
    <property type="protein sequence ID" value="TVU28421"/>
    <property type="gene ID" value="EJB05_19938"/>
</dbReference>
<feature type="compositionally biased region" description="Polar residues" evidence="7">
    <location>
        <begin position="60"/>
        <end position="76"/>
    </location>
</feature>
<keyword evidence="4 6" id="KW-0862">Zinc</keyword>
<dbReference type="Pfam" id="PF01435">
    <property type="entry name" value="Peptidase_M48"/>
    <property type="match status" value="1"/>
</dbReference>
<evidence type="ECO:0000256" key="2">
    <source>
        <dbReference type="ARBA" id="ARBA00022723"/>
    </source>
</evidence>
<dbReference type="PANTHER" id="PTHR22726">
    <property type="entry name" value="METALLOENDOPEPTIDASE OMA1"/>
    <property type="match status" value="1"/>
</dbReference>
<keyword evidence="1 6" id="KW-0645">Protease</keyword>
<proteinExistence type="inferred from homology"/>
<name>A0A5J9UYP6_9POAL</name>
<dbReference type="CDD" id="cd07331">
    <property type="entry name" value="M48C_Oma1_like"/>
    <property type="match status" value="1"/>
</dbReference>
<keyword evidence="3 6" id="KW-0378">Hydrolase</keyword>
<evidence type="ECO:0000256" key="4">
    <source>
        <dbReference type="ARBA" id="ARBA00022833"/>
    </source>
</evidence>
<reference evidence="9 10" key="1">
    <citation type="journal article" date="2019" name="Sci. Rep.">
        <title>A high-quality genome of Eragrostis curvula grass provides insights into Poaceae evolution and supports new strategies to enhance forage quality.</title>
        <authorList>
            <person name="Carballo J."/>
            <person name="Santos B.A.C.M."/>
            <person name="Zappacosta D."/>
            <person name="Garbus I."/>
            <person name="Selva J.P."/>
            <person name="Gallo C.A."/>
            <person name="Diaz A."/>
            <person name="Albertini E."/>
            <person name="Caccamo M."/>
            <person name="Echenique V."/>
        </authorList>
    </citation>
    <scope>NUCLEOTIDE SEQUENCE [LARGE SCALE GENOMIC DNA]</scope>
    <source>
        <strain evidence="10">cv. Victoria</strain>
        <tissue evidence="9">Leaf</tissue>
    </source>
</reference>
<dbReference type="Gene3D" id="3.30.2010.10">
    <property type="entry name" value="Metalloproteases ('zincins'), catalytic domain"/>
    <property type="match status" value="1"/>
</dbReference>
<evidence type="ECO:0000256" key="1">
    <source>
        <dbReference type="ARBA" id="ARBA00022670"/>
    </source>
</evidence>
<dbReference type="PANTHER" id="PTHR22726:SF1">
    <property type="entry name" value="METALLOENDOPEPTIDASE OMA1, MITOCHONDRIAL"/>
    <property type="match status" value="1"/>
</dbReference>
<dbReference type="InterPro" id="IPR001915">
    <property type="entry name" value="Peptidase_M48"/>
</dbReference>
<dbReference type="Proteomes" id="UP000324897">
    <property type="component" value="Chromosome 1"/>
</dbReference>
<dbReference type="GO" id="GO:0004222">
    <property type="term" value="F:metalloendopeptidase activity"/>
    <property type="evidence" value="ECO:0007669"/>
    <property type="project" value="InterPro"/>
</dbReference>
<evidence type="ECO:0000256" key="3">
    <source>
        <dbReference type="ARBA" id="ARBA00022801"/>
    </source>
</evidence>